<keyword evidence="3" id="KW-1185">Reference proteome</keyword>
<accession>A0A7W9Q2M1</accession>
<dbReference type="EMBL" id="JACHJK010000022">
    <property type="protein sequence ID" value="MBB5932214.1"/>
    <property type="molecule type" value="Genomic_DNA"/>
</dbReference>
<organism evidence="2 3">
    <name type="scientific">Streptomyces echinatus</name>
    <dbReference type="NCBI Taxonomy" id="67293"/>
    <lineage>
        <taxon>Bacteria</taxon>
        <taxon>Bacillati</taxon>
        <taxon>Actinomycetota</taxon>
        <taxon>Actinomycetes</taxon>
        <taxon>Kitasatosporales</taxon>
        <taxon>Streptomycetaceae</taxon>
        <taxon>Streptomyces</taxon>
    </lineage>
</organism>
<sequence length="84" mass="9668">MTLRSRPYARRQRHAHSMPSSRRACSRSALRLHDHRLLLAVDRDLFGVSARHRPARTLSLREAARPRWKACCALLDGRPLLFAA</sequence>
<gene>
    <name evidence="2" type="ORF">FHS34_007723</name>
</gene>
<proteinExistence type="predicted"/>
<reference evidence="2 3" key="1">
    <citation type="submission" date="2020-08" db="EMBL/GenBank/DDBJ databases">
        <title>Genomic Encyclopedia of Type Strains, Phase III (KMG-III): the genomes of soil and plant-associated and newly described type strains.</title>
        <authorList>
            <person name="Whitman W."/>
        </authorList>
    </citation>
    <scope>NUCLEOTIDE SEQUENCE [LARGE SCALE GENOMIC DNA]</scope>
    <source>
        <strain evidence="2 3">CECT 3313</strain>
    </source>
</reference>
<comment type="caution">
    <text evidence="2">The sequence shown here is derived from an EMBL/GenBank/DDBJ whole genome shotgun (WGS) entry which is preliminary data.</text>
</comment>
<protein>
    <submittedName>
        <fullName evidence="2">Uncharacterized protein</fullName>
    </submittedName>
</protein>
<feature type="region of interest" description="Disordered" evidence="1">
    <location>
        <begin position="1"/>
        <end position="24"/>
    </location>
</feature>
<evidence type="ECO:0000313" key="3">
    <source>
        <dbReference type="Proteomes" id="UP000585836"/>
    </source>
</evidence>
<dbReference type="Proteomes" id="UP000585836">
    <property type="component" value="Unassembled WGS sequence"/>
</dbReference>
<evidence type="ECO:0000313" key="2">
    <source>
        <dbReference type="EMBL" id="MBB5932214.1"/>
    </source>
</evidence>
<evidence type="ECO:0000256" key="1">
    <source>
        <dbReference type="SAM" id="MobiDB-lite"/>
    </source>
</evidence>
<name>A0A7W9Q2M1_9ACTN</name>
<dbReference type="AlphaFoldDB" id="A0A7W9Q2M1"/>
<feature type="compositionally biased region" description="Basic residues" evidence="1">
    <location>
        <begin position="7"/>
        <end position="16"/>
    </location>
</feature>